<dbReference type="PANTHER" id="PTHR47478:SF1">
    <property type="entry name" value="PYRIMIDINE 5'-NUCLEOTIDASE YJJG"/>
    <property type="match status" value="1"/>
</dbReference>
<dbReference type="SFLD" id="SFLDG01129">
    <property type="entry name" value="C1.5:_HAD__Beta-PGM__Phosphata"/>
    <property type="match status" value="1"/>
</dbReference>
<dbReference type="SFLD" id="SFLDS00003">
    <property type="entry name" value="Haloacid_Dehalogenase"/>
    <property type="match status" value="1"/>
</dbReference>
<dbReference type="InterPro" id="IPR011951">
    <property type="entry name" value="HAD-SF_hydro_IA_YjjG/PynA"/>
</dbReference>
<keyword evidence="2" id="KW-1185">Reference proteome</keyword>
<dbReference type="GO" id="GO:0008253">
    <property type="term" value="F:5'-nucleotidase activity"/>
    <property type="evidence" value="ECO:0007669"/>
    <property type="project" value="InterPro"/>
</dbReference>
<dbReference type="OrthoDB" id="9802350at2"/>
<dbReference type="Gene3D" id="1.10.150.240">
    <property type="entry name" value="Putative phosphatase, domain 2"/>
    <property type="match status" value="1"/>
</dbReference>
<dbReference type="eggNOG" id="COG0546">
    <property type="taxonomic scope" value="Bacteria"/>
</dbReference>
<dbReference type="InterPro" id="IPR041492">
    <property type="entry name" value="HAD_2"/>
</dbReference>
<proteinExistence type="predicted"/>
<dbReference type="InterPro" id="IPR023198">
    <property type="entry name" value="PGP-like_dom2"/>
</dbReference>
<name>A0A023BRK4_9FLAO</name>
<dbReference type="RefSeq" id="WP_034243827.1">
    <property type="nucleotide sequence ID" value="NZ_AQRA01000007.1"/>
</dbReference>
<reference evidence="1 2" key="1">
    <citation type="submission" date="2014-04" db="EMBL/GenBank/DDBJ databases">
        <title>Aquimarina sp. 22II-S11-z7 Genome Sequencing.</title>
        <authorList>
            <person name="Lai Q."/>
        </authorList>
    </citation>
    <scope>NUCLEOTIDE SEQUENCE [LARGE SCALE GENOMIC DNA]</scope>
    <source>
        <strain evidence="1 2">22II-S11-z7</strain>
    </source>
</reference>
<dbReference type="NCBIfam" id="TIGR01549">
    <property type="entry name" value="HAD-SF-IA-v1"/>
    <property type="match status" value="1"/>
</dbReference>
<dbReference type="AlphaFoldDB" id="A0A023BRK4"/>
<evidence type="ECO:0000313" key="2">
    <source>
        <dbReference type="Proteomes" id="UP000023541"/>
    </source>
</evidence>
<dbReference type="STRING" id="1317122.ATO12_21040"/>
<dbReference type="Proteomes" id="UP000023541">
    <property type="component" value="Unassembled WGS sequence"/>
</dbReference>
<dbReference type="InterPro" id="IPR023214">
    <property type="entry name" value="HAD_sf"/>
</dbReference>
<protein>
    <submittedName>
        <fullName evidence="1">Haloacid dehalogenase</fullName>
    </submittedName>
</protein>
<gene>
    <name evidence="1" type="ORF">ATO12_21040</name>
</gene>
<accession>A0A023BRK4</accession>
<dbReference type="NCBIfam" id="TIGR02254">
    <property type="entry name" value="YjjG_YfnB"/>
    <property type="match status" value="1"/>
</dbReference>
<organism evidence="1 2">
    <name type="scientific">Aquimarina atlantica</name>
    <dbReference type="NCBI Taxonomy" id="1317122"/>
    <lineage>
        <taxon>Bacteria</taxon>
        <taxon>Pseudomonadati</taxon>
        <taxon>Bacteroidota</taxon>
        <taxon>Flavobacteriia</taxon>
        <taxon>Flavobacteriales</taxon>
        <taxon>Flavobacteriaceae</taxon>
        <taxon>Aquimarina</taxon>
    </lineage>
</organism>
<dbReference type="EMBL" id="AQRA01000007">
    <property type="protein sequence ID" value="EZH72625.1"/>
    <property type="molecule type" value="Genomic_DNA"/>
</dbReference>
<dbReference type="Gene3D" id="3.40.50.1000">
    <property type="entry name" value="HAD superfamily/HAD-like"/>
    <property type="match status" value="1"/>
</dbReference>
<evidence type="ECO:0000313" key="1">
    <source>
        <dbReference type="EMBL" id="EZH72625.1"/>
    </source>
</evidence>
<dbReference type="Pfam" id="PF13419">
    <property type="entry name" value="HAD_2"/>
    <property type="match status" value="1"/>
</dbReference>
<dbReference type="InterPro" id="IPR036412">
    <property type="entry name" value="HAD-like_sf"/>
</dbReference>
<comment type="caution">
    <text evidence="1">The sequence shown here is derived from an EMBL/GenBank/DDBJ whole genome shotgun (WGS) entry which is preliminary data.</text>
</comment>
<dbReference type="PANTHER" id="PTHR47478">
    <property type="match status" value="1"/>
</dbReference>
<dbReference type="SUPFAM" id="SSF56784">
    <property type="entry name" value="HAD-like"/>
    <property type="match status" value="1"/>
</dbReference>
<dbReference type="InterPro" id="IPR006439">
    <property type="entry name" value="HAD-SF_hydro_IA"/>
</dbReference>
<sequence length="228" mass="26763">MNNTVKDIFFDLDHTLWDFDRNSSLAFKMIFDKFNVNTKIEDFLEIYQPINMKYWKLYREEKVSKKQLRRSRLTEAFTHLDISFSLEIIDEMSEDYINFLPLHNYLIDGTQDLLEYLNPKYDLHIITNGFKEVQNKKLSNSGILHYFKTITDSEEAGVKKPNPFIFEQAIQKSGAKLDGSVMIGDNYEADILGAEAVGLKTICFNYHKEELPPHNIQVSELKQIKKYL</sequence>
<dbReference type="InterPro" id="IPR052550">
    <property type="entry name" value="Pyrimidine_5'-ntase_YjjG"/>
</dbReference>